<dbReference type="KEGG" id="ang:An08g04840"/>
<reference evidence="2" key="2">
    <citation type="submission" date="2025-08" db="UniProtKB">
        <authorList>
            <consortium name="RefSeq"/>
        </authorList>
    </citation>
    <scope>IDENTIFICATION</scope>
</reference>
<accession>A0AAJ6QD70</accession>
<evidence type="ECO:0000256" key="1">
    <source>
        <dbReference type="SAM" id="MobiDB-lite"/>
    </source>
</evidence>
<evidence type="ECO:0000313" key="2">
    <source>
        <dbReference type="RefSeq" id="XP_001392602.3"/>
    </source>
</evidence>
<dbReference type="VEuPathDB" id="FungiDB:An08g04840"/>
<dbReference type="RefSeq" id="XP_001392602.3">
    <property type="nucleotide sequence ID" value="XM_001392565.3"/>
</dbReference>
<gene>
    <name evidence="2" type="ORF">An08g04840</name>
</gene>
<sequence length="220" mass="24869">MSTPQTVSDPRSLQDFYLNEVHLSRVNTNQVSTPPLRQAKLALLHPLSKADILESCRCRTNPPTDPQLCRYTCDRFRHEFLNLHPLGKMWREELMKIPPFSHLIFDLTLPPNAPNNNNTEPPTRWIYWDISMPQEASLGIHDKEVMNIVKTIALTTRIRTKSGNVSFDVVYDPTDGAPVKTMKALRQQLGALSTATSPPSSSPQAYRTVQDSLEMKGDSD</sequence>
<name>A0AAJ6QD70_ASPNG</name>
<organism evidence="2">
    <name type="scientific">Aspergillus niger</name>
    <dbReference type="NCBI Taxonomy" id="5061"/>
    <lineage>
        <taxon>Eukaryota</taxon>
        <taxon>Fungi</taxon>
        <taxon>Dikarya</taxon>
        <taxon>Ascomycota</taxon>
        <taxon>Pezizomycotina</taxon>
        <taxon>Eurotiomycetes</taxon>
        <taxon>Eurotiomycetidae</taxon>
        <taxon>Eurotiales</taxon>
        <taxon>Aspergillaceae</taxon>
        <taxon>Aspergillus</taxon>
        <taxon>Aspergillus subgen. Circumdati</taxon>
    </lineage>
</organism>
<dbReference type="AlphaFoldDB" id="A0AAJ6QD70"/>
<dbReference type="GeneID" id="4982801"/>
<feature type="region of interest" description="Disordered" evidence="1">
    <location>
        <begin position="190"/>
        <end position="220"/>
    </location>
</feature>
<protein>
    <submittedName>
        <fullName evidence="2">Uncharacterized protein</fullName>
    </submittedName>
</protein>
<reference evidence="2" key="1">
    <citation type="submission" date="2025-02" db="EMBL/GenBank/DDBJ databases">
        <authorList>
            <consortium name="NCBI Genome Project"/>
        </authorList>
    </citation>
    <scope>NUCLEOTIDE SEQUENCE</scope>
</reference>
<proteinExistence type="predicted"/>